<dbReference type="Gene3D" id="3.90.1720.10">
    <property type="entry name" value="endopeptidase domain like (from Nostoc punctiforme)"/>
    <property type="match status" value="1"/>
</dbReference>
<proteinExistence type="inferred from homology"/>
<dbReference type="Pfam" id="PF01471">
    <property type="entry name" value="PG_binding_1"/>
    <property type="match status" value="2"/>
</dbReference>
<dbReference type="PROSITE" id="PS51935">
    <property type="entry name" value="NLPC_P60"/>
    <property type="match status" value="1"/>
</dbReference>
<reference evidence="8" key="1">
    <citation type="journal article" date="2019" name="Int. J. Syst. Evol. Microbiol.">
        <title>The Global Catalogue of Microorganisms (GCM) 10K type strain sequencing project: providing services to taxonomists for standard genome sequencing and annotation.</title>
        <authorList>
            <consortium name="The Broad Institute Genomics Platform"/>
            <consortium name="The Broad Institute Genome Sequencing Center for Infectious Disease"/>
            <person name="Wu L."/>
            <person name="Ma J."/>
        </authorList>
    </citation>
    <scope>NUCLEOTIDE SEQUENCE [LARGE SCALE GENOMIC DNA]</scope>
    <source>
        <strain evidence="8">JCM 16540</strain>
    </source>
</reference>
<dbReference type="PANTHER" id="PTHR47359:SF3">
    <property type="entry name" value="NLP_P60 DOMAIN-CONTAINING PROTEIN-RELATED"/>
    <property type="match status" value="1"/>
</dbReference>
<keyword evidence="3" id="KW-0378">Hydrolase</keyword>
<dbReference type="PROSITE" id="PS51257">
    <property type="entry name" value="PROKAR_LIPOPROTEIN"/>
    <property type="match status" value="1"/>
</dbReference>
<dbReference type="Gene3D" id="1.10.101.10">
    <property type="entry name" value="PGBD-like superfamily/PGBD"/>
    <property type="match status" value="2"/>
</dbReference>
<dbReference type="InterPro" id="IPR000064">
    <property type="entry name" value="NLP_P60_dom"/>
</dbReference>
<evidence type="ECO:0000313" key="7">
    <source>
        <dbReference type="EMBL" id="GAA3575864.1"/>
    </source>
</evidence>
<feature type="domain" description="NlpC/P60" evidence="6">
    <location>
        <begin position="197"/>
        <end position="312"/>
    </location>
</feature>
<evidence type="ECO:0000256" key="1">
    <source>
        <dbReference type="ARBA" id="ARBA00007074"/>
    </source>
</evidence>
<accession>A0ABP6Y2Y7</accession>
<name>A0ABP6Y2Y7_9ACTN</name>
<dbReference type="InterPro" id="IPR051794">
    <property type="entry name" value="PG_Endopeptidase_C40"/>
</dbReference>
<feature type="signal peptide" evidence="5">
    <location>
        <begin position="1"/>
        <end position="31"/>
    </location>
</feature>
<dbReference type="InterPro" id="IPR038765">
    <property type="entry name" value="Papain-like_cys_pep_sf"/>
</dbReference>
<keyword evidence="5" id="KW-0732">Signal</keyword>
<dbReference type="PANTHER" id="PTHR47359">
    <property type="entry name" value="PEPTIDOGLYCAN DL-ENDOPEPTIDASE CWLO"/>
    <property type="match status" value="1"/>
</dbReference>
<keyword evidence="4" id="KW-0788">Thiol protease</keyword>
<evidence type="ECO:0000256" key="3">
    <source>
        <dbReference type="ARBA" id="ARBA00022801"/>
    </source>
</evidence>
<protein>
    <recommendedName>
        <fullName evidence="6">NlpC/P60 domain-containing protein</fullName>
    </recommendedName>
</protein>
<dbReference type="EMBL" id="BAAAYR010000005">
    <property type="protein sequence ID" value="GAA3575864.1"/>
    <property type="molecule type" value="Genomic_DNA"/>
</dbReference>
<organism evidence="7 8">
    <name type="scientific">Microlunatus spumicola</name>
    <dbReference type="NCBI Taxonomy" id="81499"/>
    <lineage>
        <taxon>Bacteria</taxon>
        <taxon>Bacillati</taxon>
        <taxon>Actinomycetota</taxon>
        <taxon>Actinomycetes</taxon>
        <taxon>Propionibacteriales</taxon>
        <taxon>Propionibacteriaceae</taxon>
        <taxon>Microlunatus</taxon>
    </lineage>
</organism>
<dbReference type="Proteomes" id="UP001500767">
    <property type="component" value="Unassembled WGS sequence"/>
</dbReference>
<evidence type="ECO:0000259" key="6">
    <source>
        <dbReference type="PROSITE" id="PS51935"/>
    </source>
</evidence>
<keyword evidence="8" id="KW-1185">Reference proteome</keyword>
<keyword evidence="2" id="KW-0645">Protease</keyword>
<dbReference type="InterPro" id="IPR036366">
    <property type="entry name" value="PGBDSf"/>
</dbReference>
<dbReference type="InterPro" id="IPR036365">
    <property type="entry name" value="PGBD-like_sf"/>
</dbReference>
<comment type="caution">
    <text evidence="7">The sequence shown here is derived from an EMBL/GenBank/DDBJ whole genome shotgun (WGS) entry which is preliminary data.</text>
</comment>
<dbReference type="Pfam" id="PF00877">
    <property type="entry name" value="NLPC_P60"/>
    <property type="match status" value="1"/>
</dbReference>
<dbReference type="SUPFAM" id="SSF54001">
    <property type="entry name" value="Cysteine proteinases"/>
    <property type="match status" value="1"/>
</dbReference>
<evidence type="ECO:0000256" key="5">
    <source>
        <dbReference type="SAM" id="SignalP"/>
    </source>
</evidence>
<sequence>MRVLLTRVAVGAAAAAVSLGFLVGTTAPASAAGCTTKFGTYSTVKAGKTGSKAGAVECLLHQAGYATSQNRSFSTSDAKKLKAFQTKHGLAGTGKTTGPTWAALIAQGSTPTLEHGDTGTSVRRLQLALRALGHDELPGTTLYGDLTRAAVEDFQAKAGLAVTGTTTAVEWAALQAGGAAPAPGSGGSGGGDETPAATKGEVALAFAKEQLGEKYKYGAAGPSKWDCSGLTMKAWAEAGVKLPHSSSAQYKIGKKVKKADLRPGDLVFFYSGPSHVAIYVGDGKIIHAPKPGKTVEYSKVSYMPWKGARRPG</sequence>
<evidence type="ECO:0000256" key="4">
    <source>
        <dbReference type="ARBA" id="ARBA00022807"/>
    </source>
</evidence>
<evidence type="ECO:0000256" key="2">
    <source>
        <dbReference type="ARBA" id="ARBA00022670"/>
    </source>
</evidence>
<evidence type="ECO:0000313" key="8">
    <source>
        <dbReference type="Proteomes" id="UP001500767"/>
    </source>
</evidence>
<comment type="similarity">
    <text evidence="1">Belongs to the peptidase C40 family.</text>
</comment>
<feature type="chain" id="PRO_5046615139" description="NlpC/P60 domain-containing protein" evidence="5">
    <location>
        <begin position="32"/>
        <end position="312"/>
    </location>
</feature>
<gene>
    <name evidence="7" type="ORF">GCM10022197_36200</name>
</gene>
<dbReference type="SUPFAM" id="SSF47090">
    <property type="entry name" value="PGBD-like"/>
    <property type="match status" value="2"/>
</dbReference>
<dbReference type="InterPro" id="IPR002477">
    <property type="entry name" value="Peptidoglycan-bd-like"/>
</dbReference>